<evidence type="ECO:0000256" key="1">
    <source>
        <dbReference type="ARBA" id="ARBA00002396"/>
    </source>
</evidence>
<dbReference type="GO" id="GO:0009507">
    <property type="term" value="C:chloroplast"/>
    <property type="evidence" value="ECO:0007669"/>
    <property type="project" value="UniProtKB-SubCell"/>
</dbReference>
<name>A0A0G3VIF9_9EUGL</name>
<comment type="function">
    <text evidence="1 9">Probably a ribosomal protein or a ribosome-associated protein.</text>
</comment>
<dbReference type="GO" id="GO:0003735">
    <property type="term" value="F:structural constituent of ribosome"/>
    <property type="evidence" value="ECO:0007669"/>
    <property type="project" value="InterPro"/>
</dbReference>
<reference evidence="10" key="1">
    <citation type="journal article" date="2015" name="J. Eukaryot. Microbiol.">
        <title>Chloroplast Genome Evolution in the Euglenaceae.</title>
        <authorList>
            <person name="Bennett M.S."/>
            <person name="Triemer R.E."/>
        </authorList>
    </citation>
    <scope>NUCLEOTIDE SEQUENCE</scope>
    <source>
        <strain evidence="10">UTEX 2354</strain>
    </source>
</reference>
<comment type="similarity">
    <text evidence="3 9">Belongs to the chloroplast-specific ribosomal protein cS23 family.</text>
</comment>
<dbReference type="InterPro" id="IPR038447">
    <property type="entry name" value="PSRP-3/Ycf65_sf"/>
</dbReference>
<dbReference type="HAMAP" id="MF_00619">
    <property type="entry name" value="Ribosomal_plastid_cS23"/>
    <property type="match status" value="1"/>
</dbReference>
<dbReference type="AlphaFoldDB" id="A0A0G3VIF9"/>
<dbReference type="InterPro" id="IPR057257">
    <property type="entry name" value="Ribosomal_cS23"/>
</dbReference>
<evidence type="ECO:0000256" key="5">
    <source>
        <dbReference type="ARBA" id="ARBA00022528"/>
    </source>
</evidence>
<protein>
    <recommendedName>
        <fullName evidence="9">Small ribosomal subunit protein cS23</fullName>
    </recommendedName>
</protein>
<evidence type="ECO:0000256" key="4">
    <source>
        <dbReference type="ARBA" id="ARBA00011458"/>
    </source>
</evidence>
<evidence type="ECO:0000256" key="3">
    <source>
        <dbReference type="ARBA" id="ARBA00008561"/>
    </source>
</evidence>
<keyword evidence="5 10" id="KW-0150">Chloroplast</keyword>
<accession>A0A0G3VIF9</accession>
<organism evidence="10">
    <name type="scientific">Monomorphina parapyrum</name>
    <dbReference type="NCBI Taxonomy" id="1664066"/>
    <lineage>
        <taxon>Eukaryota</taxon>
        <taxon>Discoba</taxon>
        <taxon>Euglenozoa</taxon>
        <taxon>Euglenida</taxon>
        <taxon>Spirocuta</taxon>
        <taxon>Euglenophyceae</taxon>
        <taxon>Euglenales</taxon>
        <taxon>Euglenaceae</taxon>
        <taxon>Monomorphina</taxon>
    </lineage>
</organism>
<dbReference type="PANTHER" id="PTHR35108">
    <property type="entry name" value="30S RIBOSOMAL PROTEIN 3, CHLOROPLASTIC"/>
    <property type="match status" value="1"/>
</dbReference>
<dbReference type="Pfam" id="PF04839">
    <property type="entry name" value="PSRP-3_Ycf65"/>
    <property type="match status" value="1"/>
</dbReference>
<dbReference type="Gene3D" id="3.30.390.140">
    <property type="match status" value="1"/>
</dbReference>
<dbReference type="PANTHER" id="PTHR35108:SF1">
    <property type="entry name" value="OS04G0461100 PROTEIN"/>
    <property type="match status" value="1"/>
</dbReference>
<proteinExistence type="inferred from homology"/>
<dbReference type="RefSeq" id="YP_009145438.1">
    <property type="nucleotide sequence ID" value="NC_027287.1"/>
</dbReference>
<evidence type="ECO:0000256" key="9">
    <source>
        <dbReference type="HAMAP-Rule" id="MF_00619"/>
    </source>
</evidence>
<evidence type="ECO:0000256" key="8">
    <source>
        <dbReference type="ARBA" id="ARBA00023274"/>
    </source>
</evidence>
<dbReference type="InterPro" id="IPR006924">
    <property type="entry name" value="Ribosomal_cS23-like"/>
</dbReference>
<evidence type="ECO:0000256" key="2">
    <source>
        <dbReference type="ARBA" id="ARBA00004229"/>
    </source>
</evidence>
<comment type="subcellular location">
    <subcellularLocation>
        <location evidence="2 9">Plastid</location>
        <location evidence="2 9">Chloroplast</location>
    </subcellularLocation>
</comment>
<sequence length="101" mass="12166">MERFVLKFLWLDKSIGVSLDQKVGDKTTPLTEFFFWPQKDAWEEMKFYLESKSWILQTESIYLLNQITEVINFWQEKDGVSKKDLNKIKEQFPDTIFVGYE</sequence>
<keyword evidence="8 9" id="KW-0687">Ribonucleoprotein</keyword>
<dbReference type="EMBL" id="KP455987">
    <property type="protein sequence ID" value="AKL78968.1"/>
    <property type="molecule type" value="Genomic_DNA"/>
</dbReference>
<dbReference type="GeneID" id="24571343"/>
<dbReference type="GO" id="GO:0006412">
    <property type="term" value="P:translation"/>
    <property type="evidence" value="ECO:0007669"/>
    <property type="project" value="UniProtKB-UniRule"/>
</dbReference>
<keyword evidence="7 9" id="KW-0689">Ribosomal protein</keyword>
<gene>
    <name evidence="9 10" type="primary">ycf65</name>
</gene>
<evidence type="ECO:0000313" key="10">
    <source>
        <dbReference type="EMBL" id="AKL78968.1"/>
    </source>
</evidence>
<keyword evidence="6 10" id="KW-0934">Plastid</keyword>
<dbReference type="GO" id="GO:1990904">
    <property type="term" value="C:ribonucleoprotein complex"/>
    <property type="evidence" value="ECO:0007669"/>
    <property type="project" value="UniProtKB-KW"/>
</dbReference>
<evidence type="ECO:0000256" key="7">
    <source>
        <dbReference type="ARBA" id="ARBA00022980"/>
    </source>
</evidence>
<geneLocation type="chloroplast" evidence="10"/>
<evidence type="ECO:0000256" key="6">
    <source>
        <dbReference type="ARBA" id="ARBA00022640"/>
    </source>
</evidence>
<dbReference type="GO" id="GO:0005840">
    <property type="term" value="C:ribosome"/>
    <property type="evidence" value="ECO:0007669"/>
    <property type="project" value="UniProtKB-KW"/>
</dbReference>
<comment type="subunit">
    <text evidence="4 9">Part of the 30S ribosomal subunit.</text>
</comment>